<evidence type="ECO:0000313" key="1">
    <source>
        <dbReference type="EMBL" id="UTH12932.1"/>
    </source>
</evidence>
<dbReference type="Proteomes" id="UP001057381">
    <property type="component" value="Chromosome"/>
</dbReference>
<dbReference type="PROSITE" id="PS51257">
    <property type="entry name" value="PROKAR_LIPOPROTEIN"/>
    <property type="match status" value="1"/>
</dbReference>
<reference evidence="1" key="1">
    <citation type="submission" date="2021-04" db="EMBL/GenBank/DDBJ databases">
        <title>Complete Genome Sequences of Macrococcus spp. from dog and cattle.</title>
        <authorList>
            <person name="Schwendener S."/>
            <person name="Perreten V."/>
        </authorList>
    </citation>
    <scope>NUCLEOTIDE SEQUENCE</scope>
    <source>
        <strain evidence="1">Epi0143-OL</strain>
    </source>
</reference>
<dbReference type="RefSeq" id="WP_254249519.1">
    <property type="nucleotide sequence ID" value="NZ_CP073809.1"/>
</dbReference>
<gene>
    <name evidence="1" type="ORF">KFV11_06510</name>
</gene>
<name>A0A9Q9BTZ8_9STAP</name>
<protein>
    <recommendedName>
        <fullName evidence="3">Lipoprotein</fullName>
    </recommendedName>
</protein>
<accession>A0A9Q9BTZ8</accession>
<dbReference type="AlphaFoldDB" id="A0A9Q9BTZ8"/>
<evidence type="ECO:0008006" key="3">
    <source>
        <dbReference type="Google" id="ProtNLM"/>
    </source>
</evidence>
<evidence type="ECO:0000313" key="2">
    <source>
        <dbReference type="Proteomes" id="UP001057381"/>
    </source>
</evidence>
<proteinExistence type="predicted"/>
<dbReference type="KEGG" id="mequ:KFV11_06510"/>
<dbReference type="EMBL" id="CP073809">
    <property type="protein sequence ID" value="UTH12932.1"/>
    <property type="molecule type" value="Genomic_DNA"/>
</dbReference>
<organism evidence="1 2">
    <name type="scientific">Macrococcus equipercicus</name>
    <dbReference type="NCBI Taxonomy" id="69967"/>
    <lineage>
        <taxon>Bacteria</taxon>
        <taxon>Bacillati</taxon>
        <taxon>Bacillota</taxon>
        <taxon>Bacilli</taxon>
        <taxon>Bacillales</taxon>
        <taxon>Staphylococcaceae</taxon>
        <taxon>Macrococcus</taxon>
    </lineage>
</organism>
<sequence>MKKQLVIAATLLLAACSNETEQLQNKQTELKASIKTLKEKISDEKTKKISNSNTLSALNKELDLTNDTSSTISSEDYAGYFNTYTQVMADAFSEYSAIDSEASALKDDPAVRAQLSAIQTKIKSSTDAFNAQLEGKSLPASYEDIHSQVTEANKEFIAGMNKIVKGYAASDRKTFIQGSAALNEGINKIDSIQFQS</sequence>